<evidence type="ECO:0008006" key="3">
    <source>
        <dbReference type="Google" id="ProtNLM"/>
    </source>
</evidence>
<dbReference type="PANTHER" id="PTHR39217:SF1">
    <property type="entry name" value="GLUTATHIONE SYNTHETASE"/>
    <property type="match status" value="1"/>
</dbReference>
<dbReference type="RefSeq" id="WP_078974075.1">
    <property type="nucleotide sequence ID" value="NZ_MWQN01000001.1"/>
</dbReference>
<organism evidence="1 2">
    <name type="scientific">Embleya scabrispora</name>
    <dbReference type="NCBI Taxonomy" id="159449"/>
    <lineage>
        <taxon>Bacteria</taxon>
        <taxon>Bacillati</taxon>
        <taxon>Actinomycetota</taxon>
        <taxon>Actinomycetes</taxon>
        <taxon>Kitasatosporales</taxon>
        <taxon>Streptomycetaceae</taxon>
        <taxon>Embleya</taxon>
    </lineage>
</organism>
<keyword evidence="2" id="KW-1185">Reference proteome</keyword>
<dbReference type="STRING" id="159449.B4N89_01580"/>
<sequence length="291" mass="31375">MIEPRVALVTCAELPDLDPDDRLLIAPLAAHGIRAESAVWSDPAVDWDAYDLVVLRSVWDYPPHRKEFVEWAARVPRLANPAAIVTWNTDKTYLRDLTRAGLPVVETMWLEPDSTVTLPTSGVHVVKPAISAGSRDTERYDLASPEERALAAGHATALLADGRTVMVQPYLEAVDTVGETALVYFDGVFSHAVRKGPILDGTGELIDGLYRAETIEPREPSAAELAVGARVLTEIPISPPLYARVDLIPAADGTPTLLELELTEPSLFLSHAEGAADRLAAAIVAALHTDA</sequence>
<evidence type="ECO:0000313" key="2">
    <source>
        <dbReference type="Proteomes" id="UP000190037"/>
    </source>
</evidence>
<protein>
    <recommendedName>
        <fullName evidence="3">ATP-grasp domain-containing protein</fullName>
    </recommendedName>
</protein>
<evidence type="ECO:0000313" key="1">
    <source>
        <dbReference type="EMBL" id="OPC79805.1"/>
    </source>
</evidence>
<dbReference type="SUPFAM" id="SSF56059">
    <property type="entry name" value="Glutathione synthetase ATP-binding domain-like"/>
    <property type="match status" value="1"/>
</dbReference>
<reference evidence="1 2" key="1">
    <citation type="submission" date="2017-03" db="EMBL/GenBank/DDBJ databases">
        <title>Draft genome sequence of Streptomyces scabrisporus NF3, endophyte isolated from Amphipterygium adstringens.</title>
        <authorList>
            <person name="Vazquez M."/>
            <person name="Ceapa C.D."/>
            <person name="Rodriguez Luna D."/>
            <person name="Sanchez Esquivel S."/>
        </authorList>
    </citation>
    <scope>NUCLEOTIDE SEQUENCE [LARGE SCALE GENOMIC DNA]</scope>
    <source>
        <strain evidence="1 2">NF3</strain>
    </source>
</reference>
<dbReference type="OrthoDB" id="3373978at2"/>
<dbReference type="PANTHER" id="PTHR39217">
    <property type="match status" value="1"/>
</dbReference>
<dbReference type="Proteomes" id="UP000190037">
    <property type="component" value="Unassembled WGS sequence"/>
</dbReference>
<dbReference type="AlphaFoldDB" id="A0A1T3NST4"/>
<comment type="caution">
    <text evidence="1">The sequence shown here is derived from an EMBL/GenBank/DDBJ whole genome shotgun (WGS) entry which is preliminary data.</text>
</comment>
<accession>A0A1T3NST4</accession>
<dbReference type="EMBL" id="MWQN01000001">
    <property type="protein sequence ID" value="OPC79805.1"/>
    <property type="molecule type" value="Genomic_DNA"/>
</dbReference>
<gene>
    <name evidence="1" type="ORF">B4N89_01580</name>
</gene>
<dbReference type="InterPro" id="IPR053191">
    <property type="entry name" value="DcsG_Biosynth_Enzyme"/>
</dbReference>
<proteinExistence type="predicted"/>
<name>A0A1T3NST4_9ACTN</name>